<proteinExistence type="predicted"/>
<dbReference type="EMBL" id="CATNWA010001033">
    <property type="protein sequence ID" value="CAI9538906.1"/>
    <property type="molecule type" value="Genomic_DNA"/>
</dbReference>
<evidence type="ECO:0000313" key="2">
    <source>
        <dbReference type="Proteomes" id="UP001162483"/>
    </source>
</evidence>
<comment type="caution">
    <text evidence="1">The sequence shown here is derived from an EMBL/GenBank/DDBJ whole genome shotgun (WGS) entry which is preliminary data.</text>
</comment>
<keyword evidence="2" id="KW-1185">Reference proteome</keyword>
<sequence>MGKRLWNSLQHRNYWGRHRSWCFLTPYCYCWLSWSS</sequence>
<dbReference type="Proteomes" id="UP001162483">
    <property type="component" value="Unassembled WGS sequence"/>
</dbReference>
<evidence type="ECO:0000313" key="1">
    <source>
        <dbReference type="EMBL" id="CAI9538906.1"/>
    </source>
</evidence>
<reference evidence="1" key="1">
    <citation type="submission" date="2023-05" db="EMBL/GenBank/DDBJ databases">
        <authorList>
            <person name="Stuckert A."/>
        </authorList>
    </citation>
    <scope>NUCLEOTIDE SEQUENCE</scope>
</reference>
<protein>
    <submittedName>
        <fullName evidence="1">Uncharacterized protein</fullName>
    </submittedName>
</protein>
<accession>A0ABN9AS87</accession>
<gene>
    <name evidence="1" type="ORF">SPARVUS_LOCUS1499318</name>
</gene>
<organism evidence="1 2">
    <name type="scientific">Staurois parvus</name>
    <dbReference type="NCBI Taxonomy" id="386267"/>
    <lineage>
        <taxon>Eukaryota</taxon>
        <taxon>Metazoa</taxon>
        <taxon>Chordata</taxon>
        <taxon>Craniata</taxon>
        <taxon>Vertebrata</taxon>
        <taxon>Euteleostomi</taxon>
        <taxon>Amphibia</taxon>
        <taxon>Batrachia</taxon>
        <taxon>Anura</taxon>
        <taxon>Neobatrachia</taxon>
        <taxon>Ranoidea</taxon>
        <taxon>Ranidae</taxon>
        <taxon>Staurois</taxon>
    </lineage>
</organism>
<name>A0ABN9AS87_9NEOB</name>